<dbReference type="Proteomes" id="UP000054223">
    <property type="component" value="Unassembled WGS sequence"/>
</dbReference>
<keyword evidence="3" id="KW-1185">Reference proteome</keyword>
<feature type="chain" id="PRO_5040967643" description="CHRD domain-containing protein" evidence="1">
    <location>
        <begin position="22"/>
        <end position="183"/>
    </location>
</feature>
<comment type="caution">
    <text evidence="2">The sequence shown here is derived from an EMBL/GenBank/DDBJ whole genome shotgun (WGS) entry which is preliminary data.</text>
</comment>
<organism evidence="2 3">
    <name type="scientific">Solirubrum puertoriconensis</name>
    <dbReference type="NCBI Taxonomy" id="1751427"/>
    <lineage>
        <taxon>Bacteria</taxon>
        <taxon>Pseudomonadati</taxon>
        <taxon>Bacteroidota</taxon>
        <taxon>Cytophagia</taxon>
        <taxon>Cytophagales</taxon>
    </lineage>
</organism>
<reference evidence="2 3" key="1">
    <citation type="submission" date="2015-11" db="EMBL/GenBank/DDBJ databases">
        <title>Solirubrum puertoriconensis gen. nov. an environmental bacteria isolated in Puerto Rico.</title>
        <authorList>
            <person name="Cuebas-Irizarry M.F."/>
            <person name="Montalvo-Rodriguez R."/>
        </authorList>
    </citation>
    <scope>NUCLEOTIDE SEQUENCE [LARGE SCALE GENOMIC DNA]</scope>
    <source>
        <strain evidence="2 3">MC1A</strain>
    </source>
</reference>
<feature type="signal peptide" evidence="1">
    <location>
        <begin position="1"/>
        <end position="21"/>
    </location>
</feature>
<dbReference type="EMBL" id="LNAL01000008">
    <property type="protein sequence ID" value="KUG06772.1"/>
    <property type="molecule type" value="Genomic_DNA"/>
</dbReference>
<name>A0A9X0L3R7_SOLP1</name>
<dbReference type="OrthoDB" id="884890at2"/>
<keyword evidence="1" id="KW-0732">Signal</keyword>
<evidence type="ECO:0008006" key="4">
    <source>
        <dbReference type="Google" id="ProtNLM"/>
    </source>
</evidence>
<accession>A0A9X0L3R7</accession>
<proteinExistence type="predicted"/>
<evidence type="ECO:0000256" key="1">
    <source>
        <dbReference type="SAM" id="SignalP"/>
    </source>
</evidence>
<evidence type="ECO:0000313" key="3">
    <source>
        <dbReference type="Proteomes" id="UP000054223"/>
    </source>
</evidence>
<sequence>MKNVIVALLLLFVALSTPGCKDDPDLPFPETEEFPQIFTNLTPQSTFSAAAVQSSAGNPTASFNIELQGGDLNQVEAIELFSTFRGFNSAGTAGTLSNAPRILVKSLPPTSGSVEVSINELITGVTRANATAGGARVPVTRASLRATESFTFTYELVLKDGRRIVYSPTFNTAPFAGTIAIAQ</sequence>
<dbReference type="AlphaFoldDB" id="A0A9X0L3R7"/>
<gene>
    <name evidence="2" type="ORF">ASU33_05425</name>
</gene>
<evidence type="ECO:0000313" key="2">
    <source>
        <dbReference type="EMBL" id="KUG06772.1"/>
    </source>
</evidence>
<protein>
    <recommendedName>
        <fullName evidence="4">CHRD domain-containing protein</fullName>
    </recommendedName>
</protein>
<dbReference type="RefSeq" id="WP_059072464.1">
    <property type="nucleotide sequence ID" value="NZ_LNAL01000008.1"/>
</dbReference>